<reference evidence="3" key="2">
    <citation type="submission" date="2025-08" db="UniProtKB">
        <authorList>
            <consortium name="RefSeq"/>
        </authorList>
    </citation>
    <scope>IDENTIFICATION</scope>
    <source>
        <tissue evidence="3">Leaf</tissue>
    </source>
</reference>
<evidence type="ECO:0000256" key="1">
    <source>
        <dbReference type="SAM" id="MobiDB-lite"/>
    </source>
</evidence>
<feature type="region of interest" description="Disordered" evidence="1">
    <location>
        <begin position="1"/>
        <end position="31"/>
    </location>
</feature>
<protein>
    <submittedName>
        <fullName evidence="3">Uncharacterized protein LOC104227866</fullName>
    </submittedName>
</protein>
<gene>
    <name evidence="3" type="primary">LOC104227866</name>
</gene>
<evidence type="ECO:0000313" key="3">
    <source>
        <dbReference type="RefSeq" id="XP_009778524.1"/>
    </source>
</evidence>
<evidence type="ECO:0000313" key="2">
    <source>
        <dbReference type="Proteomes" id="UP000189701"/>
    </source>
</evidence>
<keyword evidence="2" id="KW-1185">Reference proteome</keyword>
<dbReference type="Gene3D" id="2.40.70.10">
    <property type="entry name" value="Acid Proteases"/>
    <property type="match status" value="1"/>
</dbReference>
<dbReference type="AlphaFoldDB" id="A0A1U7WV15"/>
<dbReference type="Proteomes" id="UP000189701">
    <property type="component" value="Unplaced"/>
</dbReference>
<proteinExistence type="predicted"/>
<dbReference type="CDD" id="cd00303">
    <property type="entry name" value="retropepsin_like"/>
    <property type="match status" value="1"/>
</dbReference>
<accession>A0A1U7WV15</accession>
<organism evidence="2 3">
    <name type="scientific">Nicotiana sylvestris</name>
    <name type="common">Wood tobacco</name>
    <name type="synonym">South American tobacco</name>
    <dbReference type="NCBI Taxonomy" id="4096"/>
    <lineage>
        <taxon>Eukaryota</taxon>
        <taxon>Viridiplantae</taxon>
        <taxon>Streptophyta</taxon>
        <taxon>Embryophyta</taxon>
        <taxon>Tracheophyta</taxon>
        <taxon>Spermatophyta</taxon>
        <taxon>Magnoliopsida</taxon>
        <taxon>eudicotyledons</taxon>
        <taxon>Gunneridae</taxon>
        <taxon>Pentapetalae</taxon>
        <taxon>asterids</taxon>
        <taxon>lamiids</taxon>
        <taxon>Solanales</taxon>
        <taxon>Solanaceae</taxon>
        <taxon>Nicotianoideae</taxon>
        <taxon>Nicotianeae</taxon>
        <taxon>Nicotiana</taxon>
    </lineage>
</organism>
<sequence length="260" mass="29146">MWQISQALNSRPKRALPSATVVNPKGGNNTGHVMAVTTKSGRGGNVHTSSQKQLVDDDQVVQEEEVLSNVVQSNDKVQIYIDDNVEETQEEDPGAFTISCIIGSAEFAKTLCDLGSSINLRPYSVFQTLEIRKPRPTSMRLQMDDRTMKRPLGVIEDVLVRVDKFILPVDFIILDCEFNYEVSIILGRPFLAMGKALCDVEARELTFQVGDEKVVFLVCTMRQPNTNEVCSFVDLVTYIIVDEKCYDQCWLYVGGRLAQL</sequence>
<reference evidence="2" key="1">
    <citation type="journal article" date="2013" name="Genome Biol.">
        <title>Reference genomes and transcriptomes of Nicotiana sylvestris and Nicotiana tomentosiformis.</title>
        <authorList>
            <person name="Sierro N."/>
            <person name="Battey J.N."/>
            <person name="Ouadi S."/>
            <person name="Bovet L."/>
            <person name="Goepfert S."/>
            <person name="Bakaher N."/>
            <person name="Peitsch M.C."/>
            <person name="Ivanov N.V."/>
        </authorList>
    </citation>
    <scope>NUCLEOTIDE SEQUENCE [LARGE SCALE GENOMIC DNA]</scope>
</reference>
<dbReference type="eggNOG" id="KOG0017">
    <property type="taxonomic scope" value="Eukaryota"/>
</dbReference>
<dbReference type="PANTHER" id="PTHR33067">
    <property type="entry name" value="RNA-DIRECTED DNA POLYMERASE-RELATED"/>
    <property type="match status" value="1"/>
</dbReference>
<dbReference type="RefSeq" id="XP_009778524.1">
    <property type="nucleotide sequence ID" value="XM_009780222.1"/>
</dbReference>
<dbReference type="PANTHER" id="PTHR33067:SF9">
    <property type="entry name" value="RNA-DIRECTED DNA POLYMERASE"/>
    <property type="match status" value="1"/>
</dbReference>
<name>A0A1U7WV15_NICSY</name>
<dbReference type="InterPro" id="IPR021109">
    <property type="entry name" value="Peptidase_aspartic_dom_sf"/>
</dbReference>